<feature type="transmembrane region" description="Helical" evidence="1">
    <location>
        <begin position="188"/>
        <end position="207"/>
    </location>
</feature>
<feature type="transmembrane region" description="Helical" evidence="1">
    <location>
        <begin position="71"/>
        <end position="96"/>
    </location>
</feature>
<feature type="transmembrane region" description="Helical" evidence="1">
    <location>
        <begin position="155"/>
        <end position="176"/>
    </location>
</feature>
<evidence type="ECO:0000256" key="1">
    <source>
        <dbReference type="SAM" id="Phobius"/>
    </source>
</evidence>
<dbReference type="Proteomes" id="UP000178880">
    <property type="component" value="Unassembled WGS sequence"/>
</dbReference>
<dbReference type="AlphaFoldDB" id="A0A1G2CGR2"/>
<dbReference type="InterPro" id="IPR043728">
    <property type="entry name" value="DUF5671"/>
</dbReference>
<keyword evidence="1" id="KW-0812">Transmembrane</keyword>
<evidence type="ECO:0000259" key="2">
    <source>
        <dbReference type="Pfam" id="PF18920"/>
    </source>
</evidence>
<keyword evidence="1" id="KW-1133">Transmembrane helix</keyword>
<name>A0A1G2CGR2_9BACT</name>
<sequence length="215" mass="23940">MDNNSNNLVAFIESARAKNASDDSIAKVLKEEGWSDKEITQAFGSVYERLTGKKIPSRMGSGTRAESAKDAFIYLLSFSTLGSWTFALGSALFTFIDQAFPDKVFGYGYVPASYSIATEMATMIVTFPIYFFVMRYIVGDLEFHPEKFNSAVRRWLTYLALLIAVAVAIGDLVTFLTYLLRGELTSRFVLKVITVLCISGGVLGYYLTWAKKRNA</sequence>
<evidence type="ECO:0000313" key="3">
    <source>
        <dbReference type="EMBL" id="OGY99840.1"/>
    </source>
</evidence>
<comment type="caution">
    <text evidence="3">The sequence shown here is derived from an EMBL/GenBank/DDBJ whole genome shotgun (WGS) entry which is preliminary data.</text>
</comment>
<accession>A0A1G2CGR2</accession>
<reference evidence="3 4" key="1">
    <citation type="journal article" date="2016" name="Nat. Commun.">
        <title>Thousands of microbial genomes shed light on interconnected biogeochemical processes in an aquifer system.</title>
        <authorList>
            <person name="Anantharaman K."/>
            <person name="Brown C.T."/>
            <person name="Hug L.A."/>
            <person name="Sharon I."/>
            <person name="Castelle C.J."/>
            <person name="Probst A.J."/>
            <person name="Thomas B.C."/>
            <person name="Singh A."/>
            <person name="Wilkins M.J."/>
            <person name="Karaoz U."/>
            <person name="Brodie E.L."/>
            <person name="Williams K.H."/>
            <person name="Hubbard S.S."/>
            <person name="Banfield J.F."/>
        </authorList>
    </citation>
    <scope>NUCLEOTIDE SEQUENCE [LARGE SCALE GENOMIC DNA]</scope>
</reference>
<gene>
    <name evidence="3" type="ORF">A2945_02500</name>
</gene>
<feature type="domain" description="DUF5671" evidence="2">
    <location>
        <begin position="70"/>
        <end position="198"/>
    </location>
</feature>
<evidence type="ECO:0000313" key="4">
    <source>
        <dbReference type="Proteomes" id="UP000178880"/>
    </source>
</evidence>
<proteinExistence type="predicted"/>
<keyword evidence="1" id="KW-0472">Membrane</keyword>
<dbReference type="EMBL" id="MHLA01000013">
    <property type="protein sequence ID" value="OGY99840.1"/>
    <property type="molecule type" value="Genomic_DNA"/>
</dbReference>
<dbReference type="STRING" id="1798650.A2945_02500"/>
<organism evidence="3 4">
    <name type="scientific">Candidatus Liptonbacteria bacterium RIFCSPLOWO2_01_FULL_52_25</name>
    <dbReference type="NCBI Taxonomy" id="1798650"/>
    <lineage>
        <taxon>Bacteria</taxon>
        <taxon>Candidatus Liptoniibacteriota</taxon>
    </lineage>
</organism>
<dbReference type="Pfam" id="PF18920">
    <property type="entry name" value="DUF5671"/>
    <property type="match status" value="1"/>
</dbReference>
<protein>
    <recommendedName>
        <fullName evidence="2">DUF5671 domain-containing protein</fullName>
    </recommendedName>
</protein>
<feature type="transmembrane region" description="Helical" evidence="1">
    <location>
        <begin position="116"/>
        <end position="134"/>
    </location>
</feature>